<dbReference type="InterPro" id="IPR011029">
    <property type="entry name" value="DEATH-like_dom_sf"/>
</dbReference>
<organism evidence="1">
    <name type="scientific">Darwinula stevensoni</name>
    <dbReference type="NCBI Taxonomy" id="69355"/>
    <lineage>
        <taxon>Eukaryota</taxon>
        <taxon>Metazoa</taxon>
        <taxon>Ecdysozoa</taxon>
        <taxon>Arthropoda</taxon>
        <taxon>Crustacea</taxon>
        <taxon>Oligostraca</taxon>
        <taxon>Ostracoda</taxon>
        <taxon>Podocopa</taxon>
        <taxon>Podocopida</taxon>
        <taxon>Darwinulocopina</taxon>
        <taxon>Darwinuloidea</taxon>
        <taxon>Darwinulidae</taxon>
        <taxon>Darwinula</taxon>
    </lineage>
</organism>
<gene>
    <name evidence="1" type="ORF">DSTB1V02_LOCUS6005</name>
</gene>
<dbReference type="SUPFAM" id="SSF52540">
    <property type="entry name" value="P-loop containing nucleoside triphosphate hydrolases"/>
    <property type="match status" value="2"/>
</dbReference>
<dbReference type="InterPro" id="IPR027417">
    <property type="entry name" value="P-loop_NTPase"/>
</dbReference>
<dbReference type="EMBL" id="CAJPEV010001053">
    <property type="protein sequence ID" value="CAG0890405.1"/>
    <property type="molecule type" value="Genomic_DNA"/>
</dbReference>
<dbReference type="OrthoDB" id="8177873at2759"/>
<sequence>MGGKSFNACLGKILARYSDELHFIQIDKVLSDLHADGIVDYAEYIEVGKKNLKEKVLFIQECLPRSRDGAFSTFVEILRKRNHVDLAEKLKGELEKALKVDEDPMLTRDSEQPSAGPDTSKLLDVPIAGAALEAPPPQTRTCQQMEAASQDIREPDAVRGKFPSNPATPTELYPVEGAMRGMQLSTSTLEQLESECRCGNDLGEVASPTECQRIHGFDICDNLKICTGGDNEIPFMEGAELYIQQHYPNAGECHYSLPSGLLLKAKNFDDLLSKAEEELTKPDGKDVMHLPLEHEAVAVIFNRLKDICGSAPSLVVADYVFSETFNRDGTYNQTLDKMPTGEKEKLKEDQDIPELKEGSHNIFFSYTSGDKVYNVFFQTRQNTSLKLNRDTVKRIIAKAKYMSAEDRAVFKAVCGSFLESAAVVVAFPSFPFIDRGQLHEVLRCESCERKVLTGEDVQNPDALRRFLQKNGLPEPTATGAGSTPSAKKLFREIFSLYICASSSVAMPRTNLQLFQASNKQIERTLCILTPEQKRLVDERSSWLLPLAGGSGTGKTIVVKERAKRLAREDPTGEVLVVNLPGGRLTEDFRYEFRGEKNIKVLDGKEHGIKEDREGFFAFLREQGEAKHVLLDEVPLTLGVQGHMHDKSLSEEWAEISNLEKHMKTLTLAFRPNDATYTRDINLEIMRIGGASMNILNVVKRNTRLVSDLFLAIADYSRRIFVCEEPTMQDIDFCQSNNEYLPTLFPIPSCPNIHDFCENVSTCEAMRASVAILMIRESSGSEKPLYVVVDSKERRDRLINILDHVFDTEVTWMDSYERFRGPPDSSIIVFTDAQILGCHQDCVFVIMDLADCKWRNYIRMVSSCYDNVTIVMEQEALRTGKYFQIEMTMPALMKEKTMTIQEKFMDSLNRRLEQAWKLNAEEIAHLEEKNSPKRTFFLKRVEIFPSDIDWSHSKLNVIFGPPSSGKSMLIIESIQRLLEPDHGTNRVLLLHMGGPLSWKVSLEYLHPYTDKLDVVRWEAWSPQNLIDNHVVAIVRWKYPDSTIHVYVDDYLIQAKSANEIIQNWTEILDGLKENDQKLTLTIAFQSHSRFGREVFMKELSSFFEKVGAQDGCQFCREIDGVTSPSECPREAGCDVRDYLQVNVEVGIEKPFKESAEEYIQQHYPKAGKIHYSLPLGFLPKSITLDTPFRMENRSLEKNDGEERDLPPDDQAIAIMFDRVKDVCGSAPSLLLADYKLSNLNKALARALSEVGKVEEKTQRNSTHDIYLSYPAVEEPQTPTIDFQAAHAQMQSSELIWDPQQMQLMNEDERSSWLLLIAGGSGTGKTTVLLQRAKRLARNGKVVFVNVAGGLLTQILNANLQGESNIKVVDGREEGILENLEAIISFLHGQGEGKHALLDEVPLTLGYQGDLDEMSLSNHWAKISALRGDDVKVILDLGYRKWRNFVRLISSCHDNVIIVIEEDGLLGGKYSEMKVTVWGMAPNKVLVAGESGFREKMHEYCENVYKYSGKVWQEDKDITQLSENTFNPTIAPESTKKVFHESHASGFCSAIACNPSRTSVIFGPPCSGKSMVLLQSIQRLAVEGQDDNLVLLLNMGSALSLQVSRDLLQWKAATPHVFQSEPLFPKDIINFNGLQDLRHKYPHATIHIHVDDYLIQAKNTEEEIKNWVKVLDNLKQMDQKLTLTIAFQSHSRWGQQISGKKLGAFFGKMAAQVIILPEFRVLPSFTSNCLLTHIFEHENRTPLGLVAMSLSTESFPGAIARGLKPKYITMTYCCTGNHLSYSCKGQKDCSVYMVSIICFRYALMLVSTVELIHVLVSDMKLLTILQAINEEPSRILFLHPQDFRGCECYVSIAVNVEDCWLLDSLSRARTNLIIIDSLPDHQQVWRIMEKDGLVEVHEVTEGIQIDKDTLFKLDSVGRFLRRRNMDYGETMNRLKAIFCDSISKMDVTLFLNKLAERNLLSKAQERDLKSSRKGFRKIDSIFHILLAKKKPLPTYKNIIEILEEMHRTDIIGKLTEPVAYTAGLDAEEYSYVNISTHPI</sequence>
<dbReference type="Proteomes" id="UP000677054">
    <property type="component" value="Unassembled WGS sequence"/>
</dbReference>
<dbReference type="CDD" id="cd01671">
    <property type="entry name" value="CARD"/>
    <property type="match status" value="1"/>
</dbReference>
<reference evidence="1" key="1">
    <citation type="submission" date="2020-11" db="EMBL/GenBank/DDBJ databases">
        <authorList>
            <person name="Tran Van P."/>
        </authorList>
    </citation>
    <scope>NUCLEOTIDE SEQUENCE</scope>
</reference>
<proteinExistence type="predicted"/>
<dbReference type="Gene3D" id="3.40.50.300">
    <property type="entry name" value="P-loop containing nucleotide triphosphate hydrolases"/>
    <property type="match status" value="1"/>
</dbReference>
<name>A0A7R8XAV7_9CRUS</name>
<evidence type="ECO:0008006" key="3">
    <source>
        <dbReference type="Google" id="ProtNLM"/>
    </source>
</evidence>
<evidence type="ECO:0000313" key="1">
    <source>
        <dbReference type="EMBL" id="CAD7246148.1"/>
    </source>
</evidence>
<dbReference type="EMBL" id="LR900570">
    <property type="protein sequence ID" value="CAD7246148.1"/>
    <property type="molecule type" value="Genomic_DNA"/>
</dbReference>
<accession>A0A7R8XAV7</accession>
<evidence type="ECO:0000313" key="2">
    <source>
        <dbReference type="Proteomes" id="UP000677054"/>
    </source>
</evidence>
<dbReference type="Gene3D" id="1.10.533.10">
    <property type="entry name" value="Death Domain, Fas"/>
    <property type="match status" value="1"/>
</dbReference>
<protein>
    <recommendedName>
        <fullName evidence="3">CARD domain-containing protein</fullName>
    </recommendedName>
</protein>
<keyword evidence="2" id="KW-1185">Reference proteome</keyword>